<keyword evidence="2" id="KW-0805">Transcription regulation</keyword>
<dbReference type="InterPro" id="IPR038704">
    <property type="entry name" value="YEAST_sf"/>
</dbReference>
<dbReference type="AlphaFoldDB" id="A0A9P1M6M4"/>
<keyword evidence="3" id="KW-0804">Transcription</keyword>
<dbReference type="OrthoDB" id="16041at2759"/>
<reference evidence="7" key="1">
    <citation type="submission" date="2022-11" db="EMBL/GenBank/DDBJ databases">
        <authorList>
            <person name="Scott C."/>
            <person name="Bruce N."/>
        </authorList>
    </citation>
    <scope>NUCLEOTIDE SEQUENCE</scope>
</reference>
<keyword evidence="4 5" id="KW-0539">Nucleus</keyword>
<name>A0A9P1M6M4_9PEZI</name>
<sequence>MAPPNQLGKRMKGVQISRPFIYGTTARPFDEKTNPKPPTVPDGHTHSWQVFIKGVDDTDITYWLRRVQFKLHESIPNHVRMIEGEKGKAFIVNETGWGEFEITIKLYYSSESGEKAQTLYHHLRLHPYGKNDDEKARSRQPNGDIVAWNYEEQLFNEPYEVFYNILTSGAAAPSRTGNASTASTPAGKKQSAAAAAAAANATPDPASGIVYERSALVPQRMTAEQPFSRETEDLERDRITRALDKVVGWIDETKTSNLEKEKLLAELRAENAAAAASGPQTKKAGA</sequence>
<dbReference type="Proteomes" id="UP000838763">
    <property type="component" value="Unassembled WGS sequence"/>
</dbReference>
<evidence type="ECO:0000256" key="1">
    <source>
        <dbReference type="ARBA" id="ARBA00022408"/>
    </source>
</evidence>
<organism evidence="7 8">
    <name type="scientific">Parascedosporium putredinis</name>
    <dbReference type="NCBI Taxonomy" id="1442378"/>
    <lineage>
        <taxon>Eukaryota</taxon>
        <taxon>Fungi</taxon>
        <taxon>Dikarya</taxon>
        <taxon>Ascomycota</taxon>
        <taxon>Pezizomycotina</taxon>
        <taxon>Sordariomycetes</taxon>
        <taxon>Hypocreomycetidae</taxon>
        <taxon>Microascales</taxon>
        <taxon>Microascaceae</taxon>
        <taxon>Parascedosporium</taxon>
    </lineage>
</organism>
<proteinExistence type="predicted"/>
<evidence type="ECO:0000259" key="6">
    <source>
        <dbReference type="PROSITE" id="PS51037"/>
    </source>
</evidence>
<dbReference type="PANTHER" id="PTHR47573:SF1">
    <property type="entry name" value="PROTEIN AF-9 HOMOLOG"/>
    <property type="match status" value="1"/>
</dbReference>
<gene>
    <name evidence="7" type="ORF">PPNO1_LOCUS1306</name>
</gene>
<feature type="domain" description="YEATS" evidence="6">
    <location>
        <begin position="10"/>
        <end position="169"/>
    </location>
</feature>
<evidence type="ECO:0000256" key="3">
    <source>
        <dbReference type="ARBA" id="ARBA00023163"/>
    </source>
</evidence>
<protein>
    <recommendedName>
        <fullName evidence="1">Protein AF-9 homolog</fullName>
    </recommendedName>
</protein>
<evidence type="ECO:0000256" key="4">
    <source>
        <dbReference type="ARBA" id="ARBA00023242"/>
    </source>
</evidence>
<accession>A0A9P1M6M4</accession>
<dbReference type="Pfam" id="PF03366">
    <property type="entry name" value="YEATS"/>
    <property type="match status" value="1"/>
</dbReference>
<dbReference type="EMBL" id="CALLCH030000002">
    <property type="protein sequence ID" value="CAI4211524.1"/>
    <property type="molecule type" value="Genomic_DNA"/>
</dbReference>
<dbReference type="CDD" id="cd16908">
    <property type="entry name" value="YEATS_Yaf9_like"/>
    <property type="match status" value="1"/>
</dbReference>
<dbReference type="GO" id="GO:0000785">
    <property type="term" value="C:chromatin"/>
    <property type="evidence" value="ECO:0007669"/>
    <property type="project" value="UniProtKB-ARBA"/>
</dbReference>
<dbReference type="PROSITE" id="PS51037">
    <property type="entry name" value="YEATS"/>
    <property type="match status" value="1"/>
</dbReference>
<dbReference type="Gene3D" id="2.60.40.1970">
    <property type="entry name" value="YEATS domain"/>
    <property type="match status" value="1"/>
</dbReference>
<dbReference type="InterPro" id="IPR055129">
    <property type="entry name" value="YEATS_dom"/>
</dbReference>
<comment type="caution">
    <text evidence="7">The sequence shown here is derived from an EMBL/GenBank/DDBJ whole genome shotgun (WGS) entry which is preliminary data.</text>
</comment>
<evidence type="ECO:0000256" key="5">
    <source>
        <dbReference type="PROSITE-ProRule" id="PRU00376"/>
    </source>
</evidence>
<evidence type="ECO:0000313" key="7">
    <source>
        <dbReference type="EMBL" id="CAI4211524.1"/>
    </source>
</evidence>
<dbReference type="GO" id="GO:0005634">
    <property type="term" value="C:nucleus"/>
    <property type="evidence" value="ECO:0007669"/>
    <property type="project" value="UniProtKB-SubCell"/>
</dbReference>
<dbReference type="InterPro" id="IPR005033">
    <property type="entry name" value="YEATS"/>
</dbReference>
<comment type="subcellular location">
    <subcellularLocation>
        <location evidence="5">Nucleus</location>
    </subcellularLocation>
</comment>
<evidence type="ECO:0000256" key="2">
    <source>
        <dbReference type="ARBA" id="ARBA00023015"/>
    </source>
</evidence>
<dbReference type="GO" id="GO:0006355">
    <property type="term" value="P:regulation of DNA-templated transcription"/>
    <property type="evidence" value="ECO:0007669"/>
    <property type="project" value="InterPro"/>
</dbReference>
<keyword evidence="8" id="KW-1185">Reference proteome</keyword>
<evidence type="ECO:0000313" key="8">
    <source>
        <dbReference type="Proteomes" id="UP000838763"/>
    </source>
</evidence>
<dbReference type="PANTHER" id="PTHR47573">
    <property type="entry name" value="PROTEIN AF-9 HOMOLOG"/>
    <property type="match status" value="1"/>
</dbReference>